<dbReference type="InterPro" id="IPR048278">
    <property type="entry name" value="PFN"/>
</dbReference>
<organism evidence="2 3">
    <name type="scientific">Dreissena polymorpha</name>
    <name type="common">Zebra mussel</name>
    <name type="synonym">Mytilus polymorpha</name>
    <dbReference type="NCBI Taxonomy" id="45954"/>
    <lineage>
        <taxon>Eukaryota</taxon>
        <taxon>Metazoa</taxon>
        <taxon>Spiralia</taxon>
        <taxon>Lophotrochozoa</taxon>
        <taxon>Mollusca</taxon>
        <taxon>Bivalvia</taxon>
        <taxon>Autobranchia</taxon>
        <taxon>Heteroconchia</taxon>
        <taxon>Euheterodonta</taxon>
        <taxon>Imparidentia</taxon>
        <taxon>Neoheterodontei</taxon>
        <taxon>Myida</taxon>
        <taxon>Dreissenoidea</taxon>
        <taxon>Dreissenidae</taxon>
        <taxon>Dreissena</taxon>
    </lineage>
</organism>
<keyword evidence="3" id="KW-1185">Reference proteome</keyword>
<gene>
    <name evidence="2" type="ORF">DPMN_160605</name>
</gene>
<accession>A0A9D4EN48</accession>
<evidence type="ECO:0008006" key="4">
    <source>
        <dbReference type="Google" id="ProtNLM"/>
    </source>
</evidence>
<feature type="region of interest" description="Disordered" evidence="1">
    <location>
        <begin position="27"/>
        <end position="143"/>
    </location>
</feature>
<sequence length="297" mass="32231">MDRGRDLNINGDGDIRAELQGDSIGLSNFRTNGTLGNDGGYVNHAMEADSDDEEVKSKSAESVKDDDQENNDVFDKDSEKVGTGVEEDNSSPTYNNGSKSSADFIDTEERLHSMTDGSPTSIYREDGIDTEERRGSTSDGTHTTVINSERVSNKAGVNISLQKKGLEQALHGDPPYTELSSLLEWMTTSGIVECAAFISLDGSPVATSAECAVTKGEGIGIIRAIQGGYKGLTRITISGKEFTCSRNKRAERLIGKSEYYFMCAFKMRQFILVAISDTEKQGSSICEITRMLNGNLI</sequence>
<dbReference type="Pfam" id="PF00235">
    <property type="entry name" value="Profilin"/>
    <property type="match status" value="1"/>
</dbReference>
<feature type="compositionally biased region" description="Polar residues" evidence="1">
    <location>
        <begin position="90"/>
        <end position="101"/>
    </location>
</feature>
<evidence type="ECO:0000256" key="1">
    <source>
        <dbReference type="SAM" id="MobiDB-lite"/>
    </source>
</evidence>
<dbReference type="AlphaFoldDB" id="A0A9D4EN48"/>
<dbReference type="GO" id="GO:0003779">
    <property type="term" value="F:actin binding"/>
    <property type="evidence" value="ECO:0007669"/>
    <property type="project" value="InterPro"/>
</dbReference>
<protein>
    <recommendedName>
        <fullName evidence="4">Profilin</fullName>
    </recommendedName>
</protein>
<dbReference type="Gene3D" id="3.30.450.30">
    <property type="entry name" value="Dynein light chain 2a, cytoplasmic"/>
    <property type="match status" value="1"/>
</dbReference>
<proteinExistence type="predicted"/>
<reference evidence="2" key="2">
    <citation type="submission" date="2020-11" db="EMBL/GenBank/DDBJ databases">
        <authorList>
            <person name="McCartney M.A."/>
            <person name="Auch B."/>
            <person name="Kono T."/>
            <person name="Mallez S."/>
            <person name="Becker A."/>
            <person name="Gohl D.M."/>
            <person name="Silverstein K.A.T."/>
            <person name="Koren S."/>
            <person name="Bechman K.B."/>
            <person name="Herman A."/>
            <person name="Abrahante J.E."/>
            <person name="Garbe J."/>
        </authorList>
    </citation>
    <scope>NUCLEOTIDE SEQUENCE</scope>
    <source>
        <strain evidence="2">Duluth1</strain>
        <tissue evidence="2">Whole animal</tissue>
    </source>
</reference>
<feature type="compositionally biased region" description="Basic and acidic residues" evidence="1">
    <location>
        <begin position="55"/>
        <end position="65"/>
    </location>
</feature>
<dbReference type="InterPro" id="IPR036140">
    <property type="entry name" value="PFN_sf"/>
</dbReference>
<dbReference type="EMBL" id="JAIWYP010000008">
    <property type="protein sequence ID" value="KAH3782686.1"/>
    <property type="molecule type" value="Genomic_DNA"/>
</dbReference>
<dbReference type="Proteomes" id="UP000828390">
    <property type="component" value="Unassembled WGS sequence"/>
</dbReference>
<feature type="compositionally biased region" description="Basic and acidic residues" evidence="1">
    <location>
        <begin position="123"/>
        <end position="136"/>
    </location>
</feature>
<name>A0A9D4EN48_DREPO</name>
<comment type="caution">
    <text evidence="2">The sequence shown here is derived from an EMBL/GenBank/DDBJ whole genome shotgun (WGS) entry which is preliminary data.</text>
</comment>
<reference evidence="2" key="1">
    <citation type="journal article" date="2019" name="bioRxiv">
        <title>The Genome of the Zebra Mussel, Dreissena polymorpha: A Resource for Invasive Species Research.</title>
        <authorList>
            <person name="McCartney M.A."/>
            <person name="Auch B."/>
            <person name="Kono T."/>
            <person name="Mallez S."/>
            <person name="Zhang Y."/>
            <person name="Obille A."/>
            <person name="Becker A."/>
            <person name="Abrahante J.E."/>
            <person name="Garbe J."/>
            <person name="Badalamenti J.P."/>
            <person name="Herman A."/>
            <person name="Mangelson H."/>
            <person name="Liachko I."/>
            <person name="Sullivan S."/>
            <person name="Sone E.D."/>
            <person name="Koren S."/>
            <person name="Silverstein K.A.T."/>
            <person name="Beckman K.B."/>
            <person name="Gohl D.M."/>
        </authorList>
    </citation>
    <scope>NUCLEOTIDE SEQUENCE</scope>
    <source>
        <strain evidence="2">Duluth1</strain>
        <tissue evidence="2">Whole animal</tissue>
    </source>
</reference>
<evidence type="ECO:0000313" key="2">
    <source>
        <dbReference type="EMBL" id="KAH3782686.1"/>
    </source>
</evidence>
<dbReference type="SUPFAM" id="SSF55770">
    <property type="entry name" value="Profilin (actin-binding protein)"/>
    <property type="match status" value="1"/>
</dbReference>
<evidence type="ECO:0000313" key="3">
    <source>
        <dbReference type="Proteomes" id="UP000828390"/>
    </source>
</evidence>